<evidence type="ECO:0000259" key="5">
    <source>
        <dbReference type="PROSITE" id="PS50893"/>
    </source>
</evidence>
<dbReference type="PANTHER" id="PTHR45772:SF9">
    <property type="entry name" value="CONSERVED COMPONENT OF ABC TRANSPORTER FOR NATURAL AMINO ACIDS"/>
    <property type="match status" value="1"/>
</dbReference>
<dbReference type="PROSITE" id="PS00211">
    <property type="entry name" value="ABC_TRANSPORTER_1"/>
    <property type="match status" value="1"/>
</dbReference>
<evidence type="ECO:0000256" key="4">
    <source>
        <dbReference type="ARBA" id="ARBA00022840"/>
    </source>
</evidence>
<keyword evidence="2" id="KW-1003">Cell membrane</keyword>
<dbReference type="RefSeq" id="WP_182326041.1">
    <property type="nucleotide sequence ID" value="NZ_CP058554.1"/>
</dbReference>
<dbReference type="GO" id="GO:0005524">
    <property type="term" value="F:ATP binding"/>
    <property type="evidence" value="ECO:0007669"/>
    <property type="project" value="UniProtKB-KW"/>
</dbReference>
<gene>
    <name evidence="6" type="ORF">HS961_01455</name>
</gene>
<evidence type="ECO:0000256" key="3">
    <source>
        <dbReference type="ARBA" id="ARBA00022741"/>
    </source>
</evidence>
<dbReference type="CDD" id="cd03219">
    <property type="entry name" value="ABC_Mj1267_LivG_branched"/>
    <property type="match status" value="1"/>
</dbReference>
<feature type="domain" description="ABC transporter" evidence="5">
    <location>
        <begin position="9"/>
        <end position="256"/>
    </location>
</feature>
<dbReference type="SUPFAM" id="SSF52540">
    <property type="entry name" value="P-loop containing nucleoside triphosphate hydrolases"/>
    <property type="match status" value="1"/>
</dbReference>
<dbReference type="PANTHER" id="PTHR45772">
    <property type="entry name" value="CONSERVED COMPONENT OF ABC TRANSPORTER FOR NATURAL AMINO ACIDS-RELATED"/>
    <property type="match status" value="1"/>
</dbReference>
<dbReference type="Proteomes" id="UP000515240">
    <property type="component" value="Chromosome"/>
</dbReference>
<dbReference type="Gene3D" id="3.40.50.300">
    <property type="entry name" value="P-loop containing nucleotide triphosphate hydrolases"/>
    <property type="match status" value="1"/>
</dbReference>
<dbReference type="GO" id="GO:0016887">
    <property type="term" value="F:ATP hydrolysis activity"/>
    <property type="evidence" value="ECO:0007669"/>
    <property type="project" value="InterPro"/>
</dbReference>
<evidence type="ECO:0000256" key="2">
    <source>
        <dbReference type="ARBA" id="ARBA00022475"/>
    </source>
</evidence>
<reference evidence="6 7" key="1">
    <citation type="journal article" date="2020" name="G3 (Bethesda)">
        <title>CeMbio - The Caenorhabditis elegans Microbiome Resource.</title>
        <authorList>
            <person name="Dirksen P."/>
            <person name="Assie A."/>
            <person name="Zimmermann J."/>
            <person name="Zhang F."/>
            <person name="Tietje A.M."/>
            <person name="Marsh S.A."/>
            <person name="Felix M.A."/>
            <person name="Shapira M."/>
            <person name="Kaleta C."/>
            <person name="Schulenburg H."/>
            <person name="Samuel B."/>
        </authorList>
    </citation>
    <scope>NUCLEOTIDE SEQUENCE [LARGE SCALE GENOMIC DNA]</scope>
    <source>
        <strain evidence="6 7">BIGb0172</strain>
    </source>
</reference>
<keyword evidence="4 6" id="KW-0067">ATP-binding</keyword>
<dbReference type="PROSITE" id="PS50893">
    <property type="entry name" value="ABC_TRANSPORTER_2"/>
    <property type="match status" value="1"/>
</dbReference>
<dbReference type="InterPro" id="IPR051120">
    <property type="entry name" value="ABC_AA/LPS_Transport"/>
</dbReference>
<keyword evidence="7" id="KW-1185">Reference proteome</keyword>
<sequence length="258" mass="27604">MSLQTDDLLSVQDVHVGFGEFTALDGAHLHIARGGITGMVGPNGAGKSTLFNVLGGQQAHQGGRVLFDGQDITHWSVHRRAQAGLTRTFQISREMGALTVLENLLLAAPQQPGEKLWHALLNTAAARQHEAQAMAQAQALLERVGLWRLAHERADSLSGGQKKLLELCRALMLKPRLVLLDEPAAGVNPVLVSEIADFIRSLQAEGMSFAIVEHNMDMIAALCDPVYVLAQGKVLTQGSFAQVSAHAQVVEAYLGGVA</sequence>
<evidence type="ECO:0000313" key="6">
    <source>
        <dbReference type="EMBL" id="QMV71605.1"/>
    </source>
</evidence>
<proteinExistence type="predicted"/>
<dbReference type="InterPro" id="IPR003439">
    <property type="entry name" value="ABC_transporter-like_ATP-bd"/>
</dbReference>
<name>A0A7G5EC80_9BURK</name>
<accession>A0A7G5EC80</accession>
<dbReference type="Pfam" id="PF00005">
    <property type="entry name" value="ABC_tran"/>
    <property type="match status" value="1"/>
</dbReference>
<protein>
    <submittedName>
        <fullName evidence="6">ABC transporter ATP-binding protein</fullName>
    </submittedName>
</protein>
<dbReference type="AlphaFoldDB" id="A0A7G5EC80"/>
<dbReference type="InterPro" id="IPR017871">
    <property type="entry name" value="ABC_transporter-like_CS"/>
</dbReference>
<dbReference type="GO" id="GO:0005886">
    <property type="term" value="C:plasma membrane"/>
    <property type="evidence" value="ECO:0007669"/>
    <property type="project" value="TreeGrafter"/>
</dbReference>
<dbReference type="SMART" id="SM00382">
    <property type="entry name" value="AAA"/>
    <property type="match status" value="1"/>
</dbReference>
<organism evidence="6 7">
    <name type="scientific">Comamonas piscis</name>
    <dbReference type="NCBI Taxonomy" id="1562974"/>
    <lineage>
        <taxon>Bacteria</taxon>
        <taxon>Pseudomonadati</taxon>
        <taxon>Pseudomonadota</taxon>
        <taxon>Betaproteobacteria</taxon>
        <taxon>Burkholderiales</taxon>
        <taxon>Comamonadaceae</taxon>
        <taxon>Comamonas</taxon>
    </lineage>
</organism>
<dbReference type="InterPro" id="IPR003593">
    <property type="entry name" value="AAA+_ATPase"/>
</dbReference>
<dbReference type="InterPro" id="IPR027417">
    <property type="entry name" value="P-loop_NTPase"/>
</dbReference>
<keyword evidence="2" id="KW-0472">Membrane</keyword>
<keyword evidence="3" id="KW-0547">Nucleotide-binding</keyword>
<evidence type="ECO:0000313" key="7">
    <source>
        <dbReference type="Proteomes" id="UP000515240"/>
    </source>
</evidence>
<keyword evidence="1" id="KW-0813">Transport</keyword>
<dbReference type="KEGG" id="cpis:HS961_01455"/>
<dbReference type="EMBL" id="CP058554">
    <property type="protein sequence ID" value="QMV71605.1"/>
    <property type="molecule type" value="Genomic_DNA"/>
</dbReference>
<evidence type="ECO:0000256" key="1">
    <source>
        <dbReference type="ARBA" id="ARBA00022448"/>
    </source>
</evidence>